<evidence type="ECO:0000313" key="2">
    <source>
        <dbReference type="EMBL" id="NGN42506.1"/>
    </source>
</evidence>
<feature type="domain" description="TadE-like" evidence="1">
    <location>
        <begin position="32"/>
        <end position="57"/>
    </location>
</feature>
<dbReference type="Proteomes" id="UP000481252">
    <property type="component" value="Unassembled WGS sequence"/>
</dbReference>
<comment type="caution">
    <text evidence="2">The sequence shown here is derived from an EMBL/GenBank/DDBJ whole genome shotgun (WGS) entry which is preliminary data.</text>
</comment>
<sequence length="215" mass="23475">MKGQGMLMGAGAHSVLARLCRKAAGLYADRRGLAAVEFALIAPLLLSMYFVTMEVSQGIEANKKIGRIGSMVADLVTQQTSVTKSALESIMQIGQSSIQPYNRSKPTIIVTAIEITDEDSPKVQVAWSRQMIDGAFSEPYPPKPTKQETTVPTELKIRNTFLIRVESDLAYLPLIAWTAAQKPVLGLAAAFDGISMSETYYLRPRITKTITCTDC</sequence>
<dbReference type="AlphaFoldDB" id="A0A7C9VAH9"/>
<dbReference type="EMBL" id="JAAKZG010000006">
    <property type="protein sequence ID" value="NGN42506.1"/>
    <property type="molecule type" value="Genomic_DNA"/>
</dbReference>
<name>A0A7C9VAH9_9HYPH</name>
<proteinExistence type="predicted"/>
<gene>
    <name evidence="2" type="ORF">G6N74_15665</name>
</gene>
<protein>
    <submittedName>
        <fullName evidence="2">Pilus assembly protein</fullName>
    </submittedName>
</protein>
<accession>A0A7C9VAH9</accession>
<dbReference type="InterPro" id="IPR012495">
    <property type="entry name" value="TadE-like_dom"/>
</dbReference>
<evidence type="ECO:0000259" key="1">
    <source>
        <dbReference type="Pfam" id="PF07811"/>
    </source>
</evidence>
<keyword evidence="3" id="KW-1185">Reference proteome</keyword>
<dbReference type="Pfam" id="PF07811">
    <property type="entry name" value="TadE"/>
    <property type="match status" value="1"/>
</dbReference>
<organism evidence="2 3">
    <name type="scientific">Mesorhizobium zhangyense</name>
    <dbReference type="NCBI Taxonomy" id="1776730"/>
    <lineage>
        <taxon>Bacteria</taxon>
        <taxon>Pseudomonadati</taxon>
        <taxon>Pseudomonadota</taxon>
        <taxon>Alphaproteobacteria</taxon>
        <taxon>Hyphomicrobiales</taxon>
        <taxon>Phyllobacteriaceae</taxon>
        <taxon>Mesorhizobium</taxon>
    </lineage>
</organism>
<evidence type="ECO:0000313" key="3">
    <source>
        <dbReference type="Proteomes" id="UP000481252"/>
    </source>
</evidence>
<reference evidence="2 3" key="1">
    <citation type="submission" date="2020-02" db="EMBL/GenBank/DDBJ databases">
        <title>Genome sequence of the type strain CGMCC 1.15528 of Mesorhizobium zhangyense.</title>
        <authorList>
            <person name="Gao J."/>
            <person name="Sun J."/>
        </authorList>
    </citation>
    <scope>NUCLEOTIDE SEQUENCE [LARGE SCALE GENOMIC DNA]</scope>
    <source>
        <strain evidence="2 3">CGMCC 1.15528</strain>
    </source>
</reference>